<dbReference type="SUPFAM" id="SSF55785">
    <property type="entry name" value="PYP-like sensor domain (PAS domain)"/>
    <property type="match status" value="1"/>
</dbReference>
<feature type="domain" description="Histidine kinase" evidence="2">
    <location>
        <begin position="475"/>
        <end position="668"/>
    </location>
</feature>
<dbReference type="SMART" id="SM00086">
    <property type="entry name" value="PAC"/>
    <property type="match status" value="1"/>
</dbReference>
<dbReference type="STRING" id="118062.MCBB_1518"/>
<dbReference type="GO" id="GO:0004673">
    <property type="term" value="F:protein histidine kinase activity"/>
    <property type="evidence" value="ECO:0007669"/>
    <property type="project" value="UniProtKB-EC"/>
</dbReference>
<dbReference type="Proteomes" id="UP000094707">
    <property type="component" value="Chromosome I"/>
</dbReference>
<dbReference type="InterPro" id="IPR035965">
    <property type="entry name" value="PAS-like_dom_sf"/>
</dbReference>
<gene>
    <name evidence="5" type="primary">pdtaS11</name>
    <name evidence="5" type="ORF">MCBB_1518</name>
</gene>
<evidence type="ECO:0000259" key="4">
    <source>
        <dbReference type="PROSITE" id="PS50113"/>
    </source>
</evidence>
<dbReference type="PROSITE" id="PS50113">
    <property type="entry name" value="PAC"/>
    <property type="match status" value="1"/>
</dbReference>
<feature type="transmembrane region" description="Helical" evidence="1">
    <location>
        <begin position="12"/>
        <end position="33"/>
    </location>
</feature>
<evidence type="ECO:0000313" key="5">
    <source>
        <dbReference type="EMBL" id="SCG86073.1"/>
    </source>
</evidence>
<dbReference type="InterPro" id="IPR013655">
    <property type="entry name" value="PAS_fold_3"/>
</dbReference>
<reference evidence="5 6" key="1">
    <citation type="submission" date="2016-08" db="EMBL/GenBank/DDBJ databases">
        <authorList>
            <person name="Seilhamer J.J."/>
        </authorList>
    </citation>
    <scope>NUCLEOTIDE SEQUENCE [LARGE SCALE GENOMIC DNA]</scope>
    <source>
        <strain evidence="5">Buetzberg</strain>
    </source>
</reference>
<dbReference type="Pfam" id="PF08447">
    <property type="entry name" value="PAS_3"/>
    <property type="match status" value="1"/>
</dbReference>
<dbReference type="InterPro" id="IPR000014">
    <property type="entry name" value="PAS"/>
</dbReference>
<feature type="transmembrane region" description="Helical" evidence="1">
    <location>
        <begin position="172"/>
        <end position="190"/>
    </location>
</feature>
<feature type="transmembrane region" description="Helical" evidence="1">
    <location>
        <begin position="39"/>
        <end position="65"/>
    </location>
</feature>
<evidence type="ECO:0000256" key="1">
    <source>
        <dbReference type="SAM" id="Phobius"/>
    </source>
</evidence>
<dbReference type="Pfam" id="PF07568">
    <property type="entry name" value="HisKA_2"/>
    <property type="match status" value="1"/>
</dbReference>
<dbReference type="InterPro" id="IPR011495">
    <property type="entry name" value="Sig_transdc_His_kin_sub2_dim/P"/>
</dbReference>
<dbReference type="InterPro" id="IPR036890">
    <property type="entry name" value="HATPase_C_sf"/>
</dbReference>
<keyword evidence="1" id="KW-0812">Transmembrane</keyword>
<dbReference type="PANTHER" id="PTHR43065:SF23">
    <property type="entry name" value="SENSOR HISTIDINE KINASE PDTAS"/>
    <property type="match status" value="1"/>
</dbReference>
<organism evidence="5 6">
    <name type="scientific">Methanobacterium congolense</name>
    <dbReference type="NCBI Taxonomy" id="118062"/>
    <lineage>
        <taxon>Archaea</taxon>
        <taxon>Methanobacteriati</taxon>
        <taxon>Methanobacteriota</taxon>
        <taxon>Methanomada group</taxon>
        <taxon>Methanobacteria</taxon>
        <taxon>Methanobacteriales</taxon>
        <taxon>Methanobacteriaceae</taxon>
        <taxon>Methanobacterium</taxon>
    </lineage>
</organism>
<dbReference type="Gene3D" id="3.30.450.20">
    <property type="entry name" value="PAS domain"/>
    <property type="match status" value="1"/>
</dbReference>
<feature type="domain" description="PAC" evidence="4">
    <location>
        <begin position="413"/>
        <end position="464"/>
    </location>
</feature>
<dbReference type="AlphaFoldDB" id="A0A1D3L3E2"/>
<keyword evidence="6" id="KW-1185">Reference proteome</keyword>
<feature type="transmembrane region" description="Helical" evidence="1">
    <location>
        <begin position="103"/>
        <end position="125"/>
    </location>
</feature>
<evidence type="ECO:0000259" key="3">
    <source>
        <dbReference type="PROSITE" id="PS50112"/>
    </source>
</evidence>
<feature type="transmembrane region" description="Helical" evidence="1">
    <location>
        <begin position="137"/>
        <end position="156"/>
    </location>
</feature>
<dbReference type="InterPro" id="IPR000700">
    <property type="entry name" value="PAS-assoc_C"/>
</dbReference>
<keyword evidence="5" id="KW-0418">Kinase</keyword>
<dbReference type="SUPFAM" id="SSF55874">
    <property type="entry name" value="ATPase domain of HSP90 chaperone/DNA topoisomerase II/histidine kinase"/>
    <property type="match status" value="1"/>
</dbReference>
<protein>
    <submittedName>
        <fullName evidence="5">Putative sensor histidine kinase pdtaS</fullName>
        <ecNumber evidence="5">2.7.13.3</ecNumber>
    </submittedName>
</protein>
<proteinExistence type="predicted"/>
<dbReference type="EMBL" id="LT607756">
    <property type="protein sequence ID" value="SCG86073.1"/>
    <property type="molecule type" value="Genomic_DNA"/>
</dbReference>
<dbReference type="NCBIfam" id="TIGR00229">
    <property type="entry name" value="sensory_box"/>
    <property type="match status" value="1"/>
</dbReference>
<name>A0A1D3L3E2_9EURY</name>
<evidence type="ECO:0000313" key="6">
    <source>
        <dbReference type="Proteomes" id="UP000094707"/>
    </source>
</evidence>
<accession>A0A1D3L3E2</accession>
<dbReference type="InterPro" id="IPR003594">
    <property type="entry name" value="HATPase_dom"/>
</dbReference>
<dbReference type="InterPro" id="IPR001610">
    <property type="entry name" value="PAC"/>
</dbReference>
<feature type="transmembrane region" description="Helical" evidence="1">
    <location>
        <begin position="300"/>
        <end position="318"/>
    </location>
</feature>
<dbReference type="SMART" id="SM00387">
    <property type="entry name" value="HATPase_c"/>
    <property type="match status" value="1"/>
</dbReference>
<dbReference type="Gene3D" id="3.30.565.10">
    <property type="entry name" value="Histidine kinase-like ATPase, C-terminal domain"/>
    <property type="match status" value="1"/>
</dbReference>
<dbReference type="PATRIC" id="fig|129848.4.peg.1549"/>
<dbReference type="Pfam" id="PF02518">
    <property type="entry name" value="HATPase_c"/>
    <property type="match status" value="1"/>
</dbReference>
<evidence type="ECO:0000259" key="2">
    <source>
        <dbReference type="PROSITE" id="PS50109"/>
    </source>
</evidence>
<dbReference type="InterPro" id="IPR005467">
    <property type="entry name" value="His_kinase_dom"/>
</dbReference>
<dbReference type="SMART" id="SM00091">
    <property type="entry name" value="PAS"/>
    <property type="match status" value="1"/>
</dbReference>
<keyword evidence="1" id="KW-1133">Transmembrane helix</keyword>
<feature type="transmembrane region" description="Helical" evidence="1">
    <location>
        <begin position="202"/>
        <end position="223"/>
    </location>
</feature>
<feature type="transmembrane region" description="Helical" evidence="1">
    <location>
        <begin position="72"/>
        <end position="97"/>
    </location>
</feature>
<dbReference type="CDD" id="cd00130">
    <property type="entry name" value="PAS"/>
    <property type="match status" value="1"/>
</dbReference>
<dbReference type="KEGG" id="mcub:MCBB_1518"/>
<dbReference type="EC" id="2.7.13.3" evidence="5"/>
<feature type="domain" description="PAS" evidence="3">
    <location>
        <begin position="340"/>
        <end position="410"/>
    </location>
</feature>
<feature type="transmembrane region" description="Helical" evidence="1">
    <location>
        <begin position="273"/>
        <end position="294"/>
    </location>
</feature>
<keyword evidence="1" id="KW-0472">Membrane</keyword>
<dbReference type="PROSITE" id="PS50109">
    <property type="entry name" value="HIS_KIN"/>
    <property type="match status" value="1"/>
</dbReference>
<feature type="transmembrane region" description="Helical" evidence="1">
    <location>
        <begin position="229"/>
        <end position="252"/>
    </location>
</feature>
<keyword evidence="5" id="KW-0808">Transferase</keyword>
<dbReference type="PANTHER" id="PTHR43065">
    <property type="entry name" value="SENSOR HISTIDINE KINASE"/>
    <property type="match status" value="1"/>
</dbReference>
<dbReference type="PROSITE" id="PS50112">
    <property type="entry name" value="PAS"/>
    <property type="match status" value="1"/>
</dbReference>
<sequence>MQNYNKTKELNHFIIVLTFFLIFLSILPVYVGLNNSSSYLFSSLGIVLINLLTVSVLIYATYWAFKNRRESWIPWLFILLGQLIYAVAEMAYLILAIYPNLQFLHIANQIFMFNYPFFIAGLFLFMKRPFKLNTKNLIDLTILMLAAFFLIWFLLIEPSLQTHNLSASLEKILYLFVDILLLFSISTLFINRSQKISDLTVFLFFGTVISQIIGDLIFSYNAIDPNSTYTWFSCVLYMLTSSFTFLAALSFIKNINFSEKTLKSIYRFIRREEGWLSYVPFIVVLVTYSTLLLLKDPSRVLIMCVGILVALVVMREIISMDELKKAQKDLKKSKALVEESEAQLRFISSNMMDLITESNEKFEFKFVSNSSQPFLGYTSDQMLGNVFFNYIHPDDVNKVKETVKSAIENKSIARVDCRYMKADGSSVWVETIKKPIFNNDEFKGLICSSRDISPQKENEQIINDSLNEKEILLREIHHRVKNNLQIISSLLNLQSHYIKDRETLDVLMESQNRIRTMAIVHEELYRSPNLTNINFKEYLERLLSNLFYSYGVNGEFIETKFDLEESTISIDTAIPCGLIVNELVTNSLKYAFPDGEKGKIEVLLRSSHETYTLTISDNGVGLPESFKLENAETLGLQLVNSLVSQIGGDLELKRNFGTEFKISFTETEYKKRV</sequence>